<evidence type="ECO:0000313" key="2">
    <source>
        <dbReference type="Proteomes" id="UP000199116"/>
    </source>
</evidence>
<sequence length="63" mass="7706">MVWATKPDGYQTLYNQRWYDFIDLTYEETEDKGWSLVLHPDDYDCDWEIWQHSLDSVNPYEIA</sequence>
<proteinExistence type="predicted"/>
<dbReference type="SUPFAM" id="SSF55785">
    <property type="entry name" value="PYP-like sensor domain (PAS domain)"/>
    <property type="match status" value="1"/>
</dbReference>
<accession>A0A1I2LLD9</accession>
<keyword evidence="2" id="KW-1185">Reference proteome</keyword>
<name>A0A1I2LLD9_9FLAO</name>
<organism evidence="1 2">
    <name type="scientific">Salegentibacter agarivorans</name>
    <dbReference type="NCBI Taxonomy" id="345907"/>
    <lineage>
        <taxon>Bacteria</taxon>
        <taxon>Pseudomonadati</taxon>
        <taxon>Bacteroidota</taxon>
        <taxon>Flavobacteriia</taxon>
        <taxon>Flavobacteriales</taxon>
        <taxon>Flavobacteriaceae</taxon>
        <taxon>Salegentibacter</taxon>
    </lineage>
</organism>
<dbReference type="Proteomes" id="UP000199116">
    <property type="component" value="Unassembled WGS sequence"/>
</dbReference>
<dbReference type="AlphaFoldDB" id="A0A1I2LLD9"/>
<protein>
    <submittedName>
        <fullName evidence="1">Uncharacterized protein</fullName>
    </submittedName>
</protein>
<dbReference type="InterPro" id="IPR000014">
    <property type="entry name" value="PAS"/>
</dbReference>
<gene>
    <name evidence="1" type="ORF">SAMN04488033_108144</name>
</gene>
<dbReference type="InterPro" id="IPR035965">
    <property type="entry name" value="PAS-like_dom_sf"/>
</dbReference>
<reference evidence="2" key="1">
    <citation type="submission" date="2016-10" db="EMBL/GenBank/DDBJ databases">
        <authorList>
            <person name="Varghese N."/>
            <person name="Submissions S."/>
        </authorList>
    </citation>
    <scope>NUCLEOTIDE SEQUENCE [LARGE SCALE GENOMIC DNA]</scope>
    <source>
        <strain evidence="2">DSM 23515</strain>
    </source>
</reference>
<dbReference type="CDD" id="cd00130">
    <property type="entry name" value="PAS"/>
    <property type="match status" value="1"/>
</dbReference>
<evidence type="ECO:0000313" key="1">
    <source>
        <dbReference type="EMBL" id="SFF77901.1"/>
    </source>
</evidence>
<dbReference type="EMBL" id="FOOH01000008">
    <property type="protein sequence ID" value="SFF77901.1"/>
    <property type="molecule type" value="Genomic_DNA"/>
</dbReference>
<dbReference type="Gene3D" id="3.30.450.20">
    <property type="entry name" value="PAS domain"/>
    <property type="match status" value="1"/>
</dbReference>
<dbReference type="RefSeq" id="WP_075324763.1">
    <property type="nucleotide sequence ID" value="NZ_FOOH01000008.1"/>
</dbReference>